<evidence type="ECO:0000313" key="2">
    <source>
        <dbReference type="EMBL" id="TCP32161.1"/>
    </source>
</evidence>
<dbReference type="SUPFAM" id="SSF52980">
    <property type="entry name" value="Restriction endonuclease-like"/>
    <property type="match status" value="1"/>
</dbReference>
<protein>
    <submittedName>
        <fullName evidence="2">ERCC4 domain-containing protein</fullName>
    </submittedName>
</protein>
<evidence type="ECO:0000313" key="3">
    <source>
        <dbReference type="Proteomes" id="UP000295416"/>
    </source>
</evidence>
<name>A0A4R2PDI5_9BACL</name>
<organism evidence="2 3">
    <name type="scientific">Scopulibacillus darangshiensis</name>
    <dbReference type="NCBI Taxonomy" id="442528"/>
    <lineage>
        <taxon>Bacteria</taxon>
        <taxon>Bacillati</taxon>
        <taxon>Bacillota</taxon>
        <taxon>Bacilli</taxon>
        <taxon>Bacillales</taxon>
        <taxon>Sporolactobacillaceae</taxon>
        <taxon>Scopulibacillus</taxon>
    </lineage>
</organism>
<dbReference type="GO" id="GO:0004518">
    <property type="term" value="F:nuclease activity"/>
    <property type="evidence" value="ECO:0007669"/>
    <property type="project" value="InterPro"/>
</dbReference>
<comment type="caution">
    <text evidence="2">The sequence shown here is derived from an EMBL/GenBank/DDBJ whole genome shotgun (WGS) entry which is preliminary data.</text>
</comment>
<accession>A0A4R2PDI5</accession>
<dbReference type="InterPro" id="IPR011335">
    <property type="entry name" value="Restrct_endonuc-II-like"/>
</dbReference>
<dbReference type="GO" id="GO:0006259">
    <property type="term" value="P:DNA metabolic process"/>
    <property type="evidence" value="ECO:0007669"/>
    <property type="project" value="UniProtKB-ARBA"/>
</dbReference>
<dbReference type="GO" id="GO:0003677">
    <property type="term" value="F:DNA binding"/>
    <property type="evidence" value="ECO:0007669"/>
    <property type="project" value="InterPro"/>
</dbReference>
<dbReference type="InterPro" id="IPR006166">
    <property type="entry name" value="ERCC4_domain"/>
</dbReference>
<reference evidence="2 3" key="1">
    <citation type="submission" date="2019-03" db="EMBL/GenBank/DDBJ databases">
        <title>Genomic Encyclopedia of Type Strains, Phase IV (KMG-IV): sequencing the most valuable type-strain genomes for metagenomic binning, comparative biology and taxonomic classification.</title>
        <authorList>
            <person name="Goeker M."/>
        </authorList>
    </citation>
    <scope>NUCLEOTIDE SEQUENCE [LARGE SCALE GENOMIC DNA]</scope>
    <source>
        <strain evidence="2 3">DSM 19377</strain>
    </source>
</reference>
<dbReference type="EMBL" id="SLXK01000001">
    <property type="protein sequence ID" value="TCP32161.1"/>
    <property type="molecule type" value="Genomic_DNA"/>
</dbReference>
<dbReference type="Gene3D" id="3.40.50.10130">
    <property type="match status" value="1"/>
</dbReference>
<evidence type="ECO:0000259" key="1">
    <source>
        <dbReference type="SMART" id="SM00891"/>
    </source>
</evidence>
<dbReference type="SMART" id="SM00891">
    <property type="entry name" value="ERCC4"/>
    <property type="match status" value="1"/>
</dbReference>
<dbReference type="Pfam" id="PF02732">
    <property type="entry name" value="ERCC4"/>
    <property type="match status" value="1"/>
</dbReference>
<keyword evidence="3" id="KW-1185">Reference proteome</keyword>
<gene>
    <name evidence="2" type="ORF">EV207_101139</name>
</gene>
<dbReference type="OrthoDB" id="2838811at2"/>
<dbReference type="RefSeq" id="WP_132742674.1">
    <property type="nucleotide sequence ID" value="NZ_SLXK01000001.1"/>
</dbReference>
<feature type="domain" description="ERCC4" evidence="1">
    <location>
        <begin position="23"/>
        <end position="118"/>
    </location>
</feature>
<proteinExistence type="predicted"/>
<dbReference type="Proteomes" id="UP000295416">
    <property type="component" value="Unassembled WGS sequence"/>
</dbReference>
<sequence length="180" mass="21064">MNAIHYHYKFTDKELKAVLDTLIITVDTREQRNQHILDYFRKKDVAFKFQTMKTADYSAVIPQNIELGITRDLFLNAAIERKNGVNELVESIKDRSRFENELIRASRHPFILIVEDLEGYQKILNGNYRSKYDPKALLGSLKTFEARYNFSTVFINPTTSGNYIFHSMLYRAREMLKGGI</sequence>
<dbReference type="AlphaFoldDB" id="A0A4R2PDI5"/>